<dbReference type="HOGENOM" id="CLU_015486_0_2_9"/>
<keyword evidence="5 10" id="KW-0276">Fatty acid metabolism</keyword>
<comment type="subcellular location">
    <subcellularLocation>
        <location evidence="10">Cytoplasm</location>
    </subcellularLocation>
</comment>
<dbReference type="GO" id="GO:0009317">
    <property type="term" value="C:acetyl-CoA carboxylase complex"/>
    <property type="evidence" value="ECO:0007669"/>
    <property type="project" value="InterPro"/>
</dbReference>
<evidence type="ECO:0000256" key="9">
    <source>
        <dbReference type="ARBA" id="ARBA00049152"/>
    </source>
</evidence>
<dbReference type="Pfam" id="PF03255">
    <property type="entry name" value="ACCA"/>
    <property type="match status" value="1"/>
</dbReference>
<evidence type="ECO:0000256" key="10">
    <source>
        <dbReference type="HAMAP-Rule" id="MF_00823"/>
    </source>
</evidence>
<dbReference type="GO" id="GO:0005524">
    <property type="term" value="F:ATP binding"/>
    <property type="evidence" value="ECO:0007669"/>
    <property type="project" value="UniProtKB-KW"/>
</dbReference>
<dbReference type="Proteomes" id="UP000000719">
    <property type="component" value="Chromosome"/>
</dbReference>
<evidence type="ECO:0000256" key="4">
    <source>
        <dbReference type="ARBA" id="ARBA00022741"/>
    </source>
</evidence>
<dbReference type="PRINTS" id="PR01069">
    <property type="entry name" value="ACCCTRFRASEA"/>
</dbReference>
<keyword evidence="10" id="KW-0963">Cytoplasm</keyword>
<dbReference type="Gene3D" id="3.90.226.10">
    <property type="entry name" value="2-enoyl-CoA Hydratase, Chain A, domain 1"/>
    <property type="match status" value="1"/>
</dbReference>
<dbReference type="GO" id="GO:0016743">
    <property type="term" value="F:carboxyl- or carbamoyltransferase activity"/>
    <property type="evidence" value="ECO:0007669"/>
    <property type="project" value="UniProtKB-UniRule"/>
</dbReference>
<feature type="domain" description="CoA carboxyltransferase C-terminal" evidence="11">
    <location>
        <begin position="37"/>
        <end position="294"/>
    </location>
</feature>
<dbReference type="GO" id="GO:0016779">
    <property type="term" value="F:nucleotidyltransferase activity"/>
    <property type="evidence" value="ECO:0007669"/>
    <property type="project" value="UniProtKB-KW"/>
</dbReference>
<comment type="function">
    <text evidence="10">Component of the acetyl coenzyme A carboxylase (ACC) complex. First, biotin carboxylase catalyzes the carboxylation of biotin on its carrier protein (BCCP) and then the CO(2) group is transferred by the carboxyltransferase to acetyl-CoA to form malonyl-CoA.</text>
</comment>
<comment type="catalytic activity">
    <reaction evidence="9 10">
        <text>N(6)-carboxybiotinyl-L-lysyl-[protein] + acetyl-CoA = N(6)-biotinyl-L-lysyl-[protein] + malonyl-CoA</text>
        <dbReference type="Rhea" id="RHEA:54728"/>
        <dbReference type="Rhea" id="RHEA-COMP:10505"/>
        <dbReference type="Rhea" id="RHEA-COMP:10506"/>
        <dbReference type="ChEBI" id="CHEBI:57288"/>
        <dbReference type="ChEBI" id="CHEBI:57384"/>
        <dbReference type="ChEBI" id="CHEBI:83144"/>
        <dbReference type="ChEBI" id="CHEBI:83145"/>
        <dbReference type="EC" id="2.1.3.15"/>
    </reaction>
</comment>
<evidence type="ECO:0000313" key="12">
    <source>
        <dbReference type="EMBL" id="ACL69081.1"/>
    </source>
</evidence>
<gene>
    <name evidence="10" type="primary">accA</name>
    <name evidence="12" type="ordered locus">Hore_03200</name>
</gene>
<evidence type="ECO:0000256" key="2">
    <source>
        <dbReference type="ARBA" id="ARBA00022516"/>
    </source>
</evidence>
<evidence type="ECO:0000256" key="5">
    <source>
        <dbReference type="ARBA" id="ARBA00022832"/>
    </source>
</evidence>
<keyword evidence="6 10" id="KW-0067">ATP-binding</keyword>
<organism evidence="12 13">
    <name type="scientific">Halothermothrix orenii (strain H 168 / OCM 544 / DSM 9562)</name>
    <dbReference type="NCBI Taxonomy" id="373903"/>
    <lineage>
        <taxon>Bacteria</taxon>
        <taxon>Bacillati</taxon>
        <taxon>Bacillota</taxon>
        <taxon>Clostridia</taxon>
        <taxon>Halanaerobiales</taxon>
        <taxon>Halothermotrichaceae</taxon>
        <taxon>Halothermothrix</taxon>
    </lineage>
</organism>
<proteinExistence type="inferred from homology"/>
<dbReference type="InterPro" id="IPR001095">
    <property type="entry name" value="Acetyl_CoA_COase_a_su"/>
</dbReference>
<dbReference type="UniPathway" id="UPA00655">
    <property type="reaction ID" value="UER00711"/>
</dbReference>
<dbReference type="KEGG" id="hor:Hore_03200"/>
<evidence type="ECO:0000313" key="13">
    <source>
        <dbReference type="Proteomes" id="UP000000719"/>
    </source>
</evidence>
<evidence type="ECO:0000256" key="8">
    <source>
        <dbReference type="ARBA" id="ARBA00023160"/>
    </source>
</evidence>
<comment type="similarity">
    <text evidence="10">Belongs to the AccA family.</text>
</comment>
<evidence type="ECO:0000256" key="3">
    <source>
        <dbReference type="ARBA" id="ARBA00022679"/>
    </source>
</evidence>
<dbReference type="HAMAP" id="MF_00823">
    <property type="entry name" value="AcetylCoA_CT_alpha"/>
    <property type="match status" value="1"/>
</dbReference>
<dbReference type="EMBL" id="CP001098">
    <property type="protein sequence ID" value="ACL69081.1"/>
    <property type="molecule type" value="Genomic_DNA"/>
</dbReference>
<keyword evidence="2 10" id="KW-0444">Lipid biosynthesis</keyword>
<name>B8D1K4_HALOH</name>
<keyword evidence="13" id="KW-1185">Reference proteome</keyword>
<dbReference type="PANTHER" id="PTHR42853">
    <property type="entry name" value="ACETYL-COENZYME A CARBOXYLASE CARBOXYL TRANSFERASE SUBUNIT ALPHA"/>
    <property type="match status" value="1"/>
</dbReference>
<keyword evidence="12" id="KW-0548">Nucleotidyltransferase</keyword>
<dbReference type="eggNOG" id="COG0825">
    <property type="taxonomic scope" value="Bacteria"/>
</dbReference>
<comment type="pathway">
    <text evidence="1 10">Lipid metabolism; malonyl-CoA biosynthesis; malonyl-CoA from acetyl-CoA: step 1/1.</text>
</comment>
<dbReference type="NCBIfam" id="NF041504">
    <property type="entry name" value="AccA_sub"/>
    <property type="match status" value="1"/>
</dbReference>
<evidence type="ECO:0000256" key="6">
    <source>
        <dbReference type="ARBA" id="ARBA00022840"/>
    </source>
</evidence>
<sequence length="333" mass="37078">MAGNNILDFEKPLLELKDKIEELQSFMDEKGIDLSEEINRLKTRAKNLQREIYANLEPKQILQIARHPERPTTMDYVDYIFDEFLELHGDRRFGDDKALIGGIGTIDNMPFTLLGHQKGKSTKENLERNFGMAHPEGYRKALRLMKQAEKFNRPVIALINTPGAYPGVGAEERGQAEAIAVNLMEMSDLKVPIIVVVTGEGGSGGALGIGLGDKIMMLEYSYYSVSSPEACAAILWKDANKAPEAARALNLTSADLLRLGIIDEIIKEPAGGAHKDPQQAALLLKQAILKTAKQLKQLSVEELLERRYHKFRKMGIYTVTSKTKNLNNVQSNS</sequence>
<keyword evidence="3 10" id="KW-0808">Transferase</keyword>
<dbReference type="InterPro" id="IPR011763">
    <property type="entry name" value="COA_CT_C"/>
</dbReference>
<dbReference type="NCBIfam" id="NF004344">
    <property type="entry name" value="PRK05724.1"/>
    <property type="match status" value="1"/>
</dbReference>
<dbReference type="EC" id="2.1.3.15" evidence="10"/>
<evidence type="ECO:0000256" key="1">
    <source>
        <dbReference type="ARBA" id="ARBA00004956"/>
    </source>
</evidence>
<dbReference type="RefSeq" id="WP_012635269.1">
    <property type="nucleotide sequence ID" value="NC_011899.1"/>
</dbReference>
<dbReference type="AlphaFoldDB" id="B8D1K4"/>
<dbReference type="PANTHER" id="PTHR42853:SF3">
    <property type="entry name" value="ACETYL-COENZYME A CARBOXYLASE CARBOXYL TRANSFERASE SUBUNIT ALPHA, CHLOROPLASTIC"/>
    <property type="match status" value="1"/>
</dbReference>
<evidence type="ECO:0000259" key="11">
    <source>
        <dbReference type="PROSITE" id="PS50989"/>
    </source>
</evidence>
<dbReference type="SUPFAM" id="SSF52096">
    <property type="entry name" value="ClpP/crotonase"/>
    <property type="match status" value="1"/>
</dbReference>
<dbReference type="InterPro" id="IPR029045">
    <property type="entry name" value="ClpP/crotonase-like_dom_sf"/>
</dbReference>
<keyword evidence="7 10" id="KW-0443">Lipid metabolism</keyword>
<keyword evidence="8 10" id="KW-0275">Fatty acid biosynthesis</keyword>
<accession>B8D1K4</accession>
<comment type="subunit">
    <text evidence="10">Acetyl-CoA carboxylase is a heterohexamer composed of biotin carboxyl carrier protein (AccB), biotin carboxylase (AccC) and two subunits each of ACCase subunit alpha (AccA) and ACCase subunit beta (AccD).</text>
</comment>
<keyword evidence="12" id="KW-0436">Ligase</keyword>
<dbReference type="GO" id="GO:0003989">
    <property type="term" value="F:acetyl-CoA carboxylase activity"/>
    <property type="evidence" value="ECO:0007669"/>
    <property type="project" value="InterPro"/>
</dbReference>
<dbReference type="GO" id="GO:2001295">
    <property type="term" value="P:malonyl-CoA biosynthetic process"/>
    <property type="evidence" value="ECO:0007669"/>
    <property type="project" value="UniProtKB-UniRule"/>
</dbReference>
<dbReference type="PROSITE" id="PS50989">
    <property type="entry name" value="COA_CT_CTER"/>
    <property type="match status" value="1"/>
</dbReference>
<dbReference type="NCBIfam" id="TIGR00513">
    <property type="entry name" value="accA"/>
    <property type="match status" value="1"/>
</dbReference>
<protein>
    <recommendedName>
        <fullName evidence="10">Acetyl-coenzyme A carboxylase carboxyl transferase subunit alpha</fullName>
        <shortName evidence="10">ACCase subunit alpha</shortName>
        <shortName evidence="10">Acetyl-CoA carboxylase carboxyltransferase subunit alpha</shortName>
        <ecNumber evidence="10">2.1.3.15</ecNumber>
    </recommendedName>
</protein>
<dbReference type="GO" id="GO:0006633">
    <property type="term" value="P:fatty acid biosynthetic process"/>
    <property type="evidence" value="ECO:0007669"/>
    <property type="project" value="UniProtKB-KW"/>
</dbReference>
<reference evidence="12 13" key="1">
    <citation type="journal article" date="2009" name="PLoS ONE">
        <title>Genome analysis of the anaerobic thermohalophilic bacterium Halothermothrix orenii.</title>
        <authorList>
            <person name="Mavromatis K."/>
            <person name="Ivanova N."/>
            <person name="Anderson I."/>
            <person name="Lykidis A."/>
            <person name="Hooper S.D."/>
            <person name="Sun H."/>
            <person name="Kunin V."/>
            <person name="Lapidus A."/>
            <person name="Hugenholtz P."/>
            <person name="Patel B."/>
            <person name="Kyrpides N.C."/>
        </authorList>
    </citation>
    <scope>NUCLEOTIDE SEQUENCE [LARGE SCALE GENOMIC DNA]</scope>
    <source>
        <strain evidence="13">H 168 / OCM 544 / DSM 9562</strain>
    </source>
</reference>
<evidence type="ECO:0000256" key="7">
    <source>
        <dbReference type="ARBA" id="ARBA00023098"/>
    </source>
</evidence>
<dbReference type="OrthoDB" id="9808023at2"/>
<dbReference type="STRING" id="373903.Hore_03200"/>
<keyword evidence="4 10" id="KW-0547">Nucleotide-binding</keyword>